<dbReference type="AlphaFoldDB" id="A0A1X7J3I5"/>
<keyword evidence="3" id="KW-0418">Kinase</keyword>
<evidence type="ECO:0000256" key="1">
    <source>
        <dbReference type="ARBA" id="ARBA00038240"/>
    </source>
</evidence>
<dbReference type="RefSeq" id="WP_085493330.1">
    <property type="nucleotide sequence ID" value="NZ_FXAZ01000001.1"/>
</dbReference>
<reference evidence="3 4" key="1">
    <citation type="submission" date="2017-04" db="EMBL/GenBank/DDBJ databases">
        <authorList>
            <person name="Afonso C.L."/>
            <person name="Miller P.J."/>
            <person name="Scott M.A."/>
            <person name="Spackman E."/>
            <person name="Goraichik I."/>
            <person name="Dimitrov K.M."/>
            <person name="Suarez D.L."/>
            <person name="Swayne D.E."/>
        </authorList>
    </citation>
    <scope>NUCLEOTIDE SEQUENCE [LARGE SCALE GENOMIC DNA]</scope>
    <source>
        <strain evidence="3 4">11</strain>
    </source>
</reference>
<dbReference type="GO" id="GO:0004413">
    <property type="term" value="F:homoserine kinase activity"/>
    <property type="evidence" value="ECO:0007669"/>
    <property type="project" value="TreeGrafter"/>
</dbReference>
<proteinExistence type="inferred from homology"/>
<dbReference type="InterPro" id="IPR002575">
    <property type="entry name" value="Aminoglycoside_PTrfase"/>
</dbReference>
<dbReference type="GO" id="GO:0009088">
    <property type="term" value="P:threonine biosynthetic process"/>
    <property type="evidence" value="ECO:0007669"/>
    <property type="project" value="TreeGrafter"/>
</dbReference>
<dbReference type="Proteomes" id="UP000193834">
    <property type="component" value="Unassembled WGS sequence"/>
</dbReference>
<keyword evidence="3" id="KW-0808">Transferase</keyword>
<comment type="similarity">
    <text evidence="1">Belongs to the pseudomonas-type ThrB family.</text>
</comment>
<name>A0A1X7J3I5_9BACL</name>
<feature type="domain" description="Aminoglycoside phosphotransferase" evidence="2">
    <location>
        <begin position="21"/>
        <end position="259"/>
    </location>
</feature>
<sequence length="326" mass="37554">MTEEMLVEILSQYNVHSPTISFIRHNENRTYKVTDADGQSFLLRIHQPFKEGMTGLQHTYYGLLEELNMLDAQKKHGRMPAYQTPLRNYEGQWITTITDEGSPIHCSLLTWLDGRDLRKEDMEERDLVRQLGSQIAELHDFFRDYESHGMKHRPSQDIEYNESLIAAIKTGAELGLFQESDVTTIEQCIQLINARLKQIGKTRETWGMIHGDLGMGNVIMTTTGTLSFIDYGFFGSGYYSTDVAMGALMVPPALRNVFLEGVYGCSRPQDEERILLEGMMLISIIGFYAFHMGNEKMYEWMQERLPKLCTEYCLPYLSGESIFYRV</sequence>
<dbReference type="PANTHER" id="PTHR21064:SF6">
    <property type="entry name" value="AMINOGLYCOSIDE PHOSPHOTRANSFERASE DOMAIN-CONTAINING PROTEIN"/>
    <property type="match status" value="1"/>
</dbReference>
<gene>
    <name evidence="3" type="ORF">SAMN06295960_1152</name>
</gene>
<dbReference type="Gene3D" id="3.90.1200.10">
    <property type="match status" value="1"/>
</dbReference>
<evidence type="ECO:0000259" key="2">
    <source>
        <dbReference type="Pfam" id="PF01636"/>
    </source>
</evidence>
<evidence type="ECO:0000313" key="4">
    <source>
        <dbReference type="Proteomes" id="UP000193834"/>
    </source>
</evidence>
<dbReference type="PANTHER" id="PTHR21064">
    <property type="entry name" value="AMINOGLYCOSIDE PHOSPHOTRANSFERASE DOMAIN-CONTAINING PROTEIN-RELATED"/>
    <property type="match status" value="1"/>
</dbReference>
<evidence type="ECO:0000313" key="3">
    <source>
        <dbReference type="EMBL" id="SMG22051.1"/>
    </source>
</evidence>
<dbReference type="SUPFAM" id="SSF56112">
    <property type="entry name" value="Protein kinase-like (PK-like)"/>
    <property type="match status" value="1"/>
</dbReference>
<dbReference type="Pfam" id="PF01636">
    <property type="entry name" value="APH"/>
    <property type="match status" value="1"/>
</dbReference>
<dbReference type="EMBL" id="FXAZ01000001">
    <property type="protein sequence ID" value="SMG22051.1"/>
    <property type="molecule type" value="Genomic_DNA"/>
</dbReference>
<dbReference type="OrthoDB" id="1995036at2"/>
<accession>A0A1X7J3I5</accession>
<organism evidence="3 4">
    <name type="scientific">Paenibacillus aquistagni</name>
    <dbReference type="NCBI Taxonomy" id="1852522"/>
    <lineage>
        <taxon>Bacteria</taxon>
        <taxon>Bacillati</taxon>
        <taxon>Bacillota</taxon>
        <taxon>Bacilli</taxon>
        <taxon>Bacillales</taxon>
        <taxon>Paenibacillaceae</taxon>
        <taxon>Paenibacillus</taxon>
    </lineage>
</organism>
<keyword evidence="4" id="KW-1185">Reference proteome</keyword>
<protein>
    <submittedName>
        <fullName evidence="3">Ser/Thr protein kinase RdoA involved in Cpx stress response, MazF antagonist</fullName>
    </submittedName>
</protein>
<dbReference type="InterPro" id="IPR050249">
    <property type="entry name" value="Pseudomonas-type_ThrB"/>
</dbReference>
<dbReference type="InterPro" id="IPR011009">
    <property type="entry name" value="Kinase-like_dom_sf"/>
</dbReference>
<dbReference type="STRING" id="1852522.SAMN06295960_1152"/>